<dbReference type="AlphaFoldDB" id="A0A969PR23"/>
<keyword evidence="3" id="KW-0812">Transmembrane</keyword>
<gene>
    <name evidence="7" type="ORF">HCN83_04570</name>
</gene>
<feature type="chain" id="PRO_5038340168" evidence="4">
    <location>
        <begin position="22"/>
        <end position="561"/>
    </location>
</feature>
<keyword evidence="3" id="KW-0472">Membrane</keyword>
<feature type="domain" description="DUF2207" evidence="5">
    <location>
        <begin position="27"/>
        <end position="164"/>
    </location>
</feature>
<sequence>MKKRIFFLAALILLLVGPVHAYAFELEITNAEIDAYLQEDGSAHVEESFTYAFDGEFNGVIRSLIEPEEMAIHSVEAFEDGEPLAIEVEGGSEHRIQRPGEDETFTVELTYVIEDAVVRYTDFGDFDYAFFDRSNETAYENMEIRIHAPGPSEEVLGTGFDALEDAEQQLDEATVAFLPGRVPSGENGDLRVAFDAELFPAATVTSADSLIEIMEAEEREAEEAAAAAAARENVMTTLAPILIVLFAGFSLVPIWFDRRKYLPNKRRAMEKGFEKGAPDLQLSLPATMFYVQPAVTSELLTASLLDLVRQGYAEQNGDSFTLKTREGLSGHEQILTAMLFDDIGDGTTFNMSDLEQHLKKEANYNEFETKKAAWAKEVVHEKNQAELKIPRTGLRVLTGAAGVGAIAASVMYFLFGLFLPAILLLLTGLAGIAAAALHQPRTEKGWRLLGEWHDYKKEVAGYEPEDWQRLDPDEQQLAFIYGLGLNVKSVRQLSKSMPKMKQGSAAAYHDNTIPVFMTAGLFASTQFSSSAAAASSTHSSAGTSAGGGAGAGGGGGGSGGF</sequence>
<feature type="transmembrane region" description="Helical" evidence="3">
    <location>
        <begin position="396"/>
        <end position="415"/>
    </location>
</feature>
<dbReference type="Proteomes" id="UP000752012">
    <property type="component" value="Unassembled WGS sequence"/>
</dbReference>
<feature type="region of interest" description="Disordered" evidence="2">
    <location>
        <begin position="536"/>
        <end position="561"/>
    </location>
</feature>
<keyword evidence="8" id="KW-1185">Reference proteome</keyword>
<evidence type="ECO:0000256" key="2">
    <source>
        <dbReference type="SAM" id="MobiDB-lite"/>
    </source>
</evidence>
<dbReference type="InterPro" id="IPR048389">
    <property type="entry name" value="YciQ-like_C"/>
</dbReference>
<evidence type="ECO:0000313" key="8">
    <source>
        <dbReference type="Proteomes" id="UP000752012"/>
    </source>
</evidence>
<dbReference type="EMBL" id="JAATHJ010000004">
    <property type="protein sequence ID" value="NJP36856.1"/>
    <property type="molecule type" value="Genomic_DNA"/>
</dbReference>
<feature type="coiled-coil region" evidence="1">
    <location>
        <begin position="207"/>
        <end position="234"/>
    </location>
</feature>
<dbReference type="RefSeq" id="WP_168005143.1">
    <property type="nucleotide sequence ID" value="NZ_JAATHJ010000004.1"/>
</dbReference>
<protein>
    <submittedName>
        <fullName evidence="7">DUF2207 domain-containing protein</fullName>
    </submittedName>
</protein>
<feature type="transmembrane region" description="Helical" evidence="3">
    <location>
        <begin position="238"/>
        <end position="256"/>
    </location>
</feature>
<feature type="domain" description="Predicted membrane protein YciQ-like C-terminal" evidence="6">
    <location>
        <begin position="294"/>
        <end position="456"/>
    </location>
</feature>
<keyword evidence="3" id="KW-1133">Transmembrane helix</keyword>
<dbReference type="InterPro" id="IPR018702">
    <property type="entry name" value="DUF2207"/>
</dbReference>
<evidence type="ECO:0000313" key="7">
    <source>
        <dbReference type="EMBL" id="NJP36856.1"/>
    </source>
</evidence>
<feature type="transmembrane region" description="Helical" evidence="3">
    <location>
        <begin position="421"/>
        <end position="438"/>
    </location>
</feature>
<evidence type="ECO:0000256" key="4">
    <source>
        <dbReference type="SAM" id="SignalP"/>
    </source>
</evidence>
<comment type="caution">
    <text evidence="7">The sequence shown here is derived from an EMBL/GenBank/DDBJ whole genome shotgun (WGS) entry which is preliminary data.</text>
</comment>
<feature type="signal peptide" evidence="4">
    <location>
        <begin position="1"/>
        <end position="21"/>
    </location>
</feature>
<reference evidence="7 8" key="1">
    <citation type="submission" date="2020-03" db="EMBL/GenBank/DDBJ databases">
        <title>Assessment of the enzymatic potential of alkaline-tolerant lipase obtained from Bacillus luteus H11 (technogenic soil) for the bioremediation of saline soils contaminated with petroleum substances.</title>
        <authorList>
            <person name="Kalwasinska A."/>
        </authorList>
    </citation>
    <scope>NUCLEOTIDE SEQUENCE [LARGE SCALE GENOMIC DNA]</scope>
    <source>
        <strain evidence="7 8">H11</strain>
    </source>
</reference>
<evidence type="ECO:0000256" key="1">
    <source>
        <dbReference type="SAM" id="Coils"/>
    </source>
</evidence>
<dbReference type="Pfam" id="PF09972">
    <property type="entry name" value="DUF2207"/>
    <property type="match status" value="1"/>
</dbReference>
<evidence type="ECO:0000256" key="3">
    <source>
        <dbReference type="SAM" id="Phobius"/>
    </source>
</evidence>
<name>A0A969PR23_9BACI</name>
<feature type="compositionally biased region" description="Gly residues" evidence="2">
    <location>
        <begin position="544"/>
        <end position="561"/>
    </location>
</feature>
<keyword evidence="1" id="KW-0175">Coiled coil</keyword>
<dbReference type="Pfam" id="PF20990">
    <property type="entry name" value="DUF2207_C"/>
    <property type="match status" value="1"/>
</dbReference>
<evidence type="ECO:0000259" key="6">
    <source>
        <dbReference type="Pfam" id="PF20990"/>
    </source>
</evidence>
<proteinExistence type="predicted"/>
<keyword evidence="4" id="KW-0732">Signal</keyword>
<organism evidence="7 8">
    <name type="scientific">Alkalicoccus luteus</name>
    <dbReference type="NCBI Taxonomy" id="1237094"/>
    <lineage>
        <taxon>Bacteria</taxon>
        <taxon>Bacillati</taxon>
        <taxon>Bacillota</taxon>
        <taxon>Bacilli</taxon>
        <taxon>Bacillales</taxon>
        <taxon>Bacillaceae</taxon>
        <taxon>Alkalicoccus</taxon>
    </lineage>
</organism>
<accession>A0A969PR23</accession>
<evidence type="ECO:0000259" key="5">
    <source>
        <dbReference type="Pfam" id="PF09972"/>
    </source>
</evidence>